<organism evidence="1 2">
    <name type="scientific">Sediminibacillus albus</name>
    <dbReference type="NCBI Taxonomy" id="407036"/>
    <lineage>
        <taxon>Bacteria</taxon>
        <taxon>Bacillati</taxon>
        <taxon>Bacillota</taxon>
        <taxon>Bacilli</taxon>
        <taxon>Bacillales</taxon>
        <taxon>Bacillaceae</taxon>
        <taxon>Sediminibacillus</taxon>
    </lineage>
</organism>
<protein>
    <submittedName>
        <fullName evidence="1">Polyhydroxyalkanoate synthesis regulator phasin</fullName>
    </submittedName>
</protein>
<keyword evidence="2" id="KW-1185">Reference proteome</keyword>
<reference evidence="1 2" key="1">
    <citation type="submission" date="2016-10" db="EMBL/GenBank/DDBJ databases">
        <authorList>
            <person name="de Groot N.N."/>
        </authorList>
    </citation>
    <scope>NUCLEOTIDE SEQUENCE [LARGE SCALE GENOMIC DNA]</scope>
    <source>
        <strain evidence="1 2">CGMCC 1.6502</strain>
    </source>
</reference>
<dbReference type="AlphaFoldDB" id="A0A1G8ZNA4"/>
<dbReference type="RefSeq" id="WP_093213840.1">
    <property type="nucleotide sequence ID" value="NZ_FNFL01000003.1"/>
</dbReference>
<name>A0A1G8ZNA4_9BACI</name>
<sequence>MNDLLKKGFLLGLGAAVSGREKLQKKLDELVANDELTAKQAKEMLRQFVEKGEAKTAEWTDQQNNQKNKMIDDLGIATKQELKELELRIQRLENAHLDNGD</sequence>
<dbReference type="Proteomes" id="UP000198694">
    <property type="component" value="Unassembled WGS sequence"/>
</dbReference>
<evidence type="ECO:0000313" key="2">
    <source>
        <dbReference type="Proteomes" id="UP000198694"/>
    </source>
</evidence>
<gene>
    <name evidence="1" type="ORF">SAMN05216243_2122</name>
</gene>
<evidence type="ECO:0000313" key="1">
    <source>
        <dbReference type="EMBL" id="SDK16538.1"/>
    </source>
</evidence>
<dbReference type="EMBL" id="FNFL01000003">
    <property type="protein sequence ID" value="SDK16538.1"/>
    <property type="molecule type" value="Genomic_DNA"/>
</dbReference>
<dbReference type="STRING" id="407036.SAMN05216243_2122"/>
<dbReference type="OrthoDB" id="191894at2"/>
<accession>A0A1G8ZNA4</accession>
<proteinExistence type="predicted"/>